<evidence type="ECO:0000313" key="8">
    <source>
        <dbReference type="Proteomes" id="UP000315217"/>
    </source>
</evidence>
<dbReference type="SUPFAM" id="SSF51064">
    <property type="entry name" value="Head domain of nucleotide exchange factor GrpE"/>
    <property type="match status" value="1"/>
</dbReference>
<dbReference type="GO" id="GO:0051082">
    <property type="term" value="F:unfolded protein binding"/>
    <property type="evidence" value="ECO:0007669"/>
    <property type="project" value="TreeGrafter"/>
</dbReference>
<dbReference type="GO" id="GO:0006457">
    <property type="term" value="P:protein folding"/>
    <property type="evidence" value="ECO:0007669"/>
    <property type="project" value="InterPro"/>
</dbReference>
<evidence type="ECO:0000256" key="2">
    <source>
        <dbReference type="ARBA" id="ARBA00023186"/>
    </source>
</evidence>
<gene>
    <name evidence="3" type="primary">grpE</name>
    <name evidence="7" type="ORF">E6G98_09450</name>
</gene>
<dbReference type="Proteomes" id="UP000315217">
    <property type="component" value="Unassembled WGS sequence"/>
</dbReference>
<dbReference type="PRINTS" id="PR00773">
    <property type="entry name" value="GRPEPROTEIN"/>
</dbReference>
<evidence type="ECO:0000313" key="7">
    <source>
        <dbReference type="EMBL" id="TMJ09489.1"/>
    </source>
</evidence>
<sequence>MDERQNTGPAAGGEGAEAQRQPRAPEDELAALRAEVARYKEEAERNWQQFLHAAADLENYKKQASRQREDAVQRARFAVLAAVLTVVDNLERALGHSTGGDDDKIVAGIRITHRHALEVLAKMGVTQMETVGQKFDPRYHEAVDVVASVEAGVEPGTIVSEMQRGYFVNGDVLRHAKVRVAK</sequence>
<dbReference type="Gene3D" id="3.90.20.20">
    <property type="match status" value="1"/>
</dbReference>
<evidence type="ECO:0000256" key="3">
    <source>
        <dbReference type="HAMAP-Rule" id="MF_01151"/>
    </source>
</evidence>
<dbReference type="InterPro" id="IPR000740">
    <property type="entry name" value="GrpE"/>
</dbReference>
<dbReference type="PANTHER" id="PTHR21237:SF23">
    <property type="entry name" value="GRPE PROTEIN HOMOLOG, MITOCHONDRIAL"/>
    <property type="match status" value="1"/>
</dbReference>
<dbReference type="PROSITE" id="PS01071">
    <property type="entry name" value="GRPE"/>
    <property type="match status" value="1"/>
</dbReference>
<protein>
    <recommendedName>
        <fullName evidence="3 4">Protein GrpE</fullName>
    </recommendedName>
    <alternativeName>
        <fullName evidence="3">HSP-70 cofactor</fullName>
    </alternativeName>
</protein>
<evidence type="ECO:0000256" key="5">
    <source>
        <dbReference type="RuleBase" id="RU004478"/>
    </source>
</evidence>
<dbReference type="InterPro" id="IPR013805">
    <property type="entry name" value="GrpE_CC"/>
</dbReference>
<reference evidence="7 8" key="1">
    <citation type="journal article" date="2019" name="Nat. Microbiol.">
        <title>Mediterranean grassland soil C-N compound turnover is dependent on rainfall and depth, and is mediated by genomically divergent microorganisms.</title>
        <authorList>
            <person name="Diamond S."/>
            <person name="Andeer P.F."/>
            <person name="Li Z."/>
            <person name="Crits-Christoph A."/>
            <person name="Burstein D."/>
            <person name="Anantharaman K."/>
            <person name="Lane K.R."/>
            <person name="Thomas B.C."/>
            <person name="Pan C."/>
            <person name="Northen T.R."/>
            <person name="Banfield J.F."/>
        </authorList>
    </citation>
    <scope>NUCLEOTIDE SEQUENCE [LARGE SCALE GENOMIC DNA]</scope>
    <source>
        <strain evidence="7">NP_1</strain>
    </source>
</reference>
<dbReference type="GO" id="GO:0005737">
    <property type="term" value="C:cytoplasm"/>
    <property type="evidence" value="ECO:0007669"/>
    <property type="project" value="UniProtKB-SubCell"/>
</dbReference>
<dbReference type="SUPFAM" id="SSF58014">
    <property type="entry name" value="Coiled-coil domain of nucleotide exchange factor GrpE"/>
    <property type="match status" value="1"/>
</dbReference>
<keyword evidence="3 4" id="KW-0346">Stress response</keyword>
<organism evidence="7 8">
    <name type="scientific">Candidatus Segetimicrobium genomatis</name>
    <dbReference type="NCBI Taxonomy" id="2569760"/>
    <lineage>
        <taxon>Bacteria</taxon>
        <taxon>Bacillati</taxon>
        <taxon>Candidatus Sysuimicrobiota</taxon>
        <taxon>Candidatus Sysuimicrobiia</taxon>
        <taxon>Candidatus Sysuimicrobiales</taxon>
        <taxon>Candidatus Segetimicrobiaceae</taxon>
        <taxon>Candidatus Segetimicrobium</taxon>
    </lineage>
</organism>
<dbReference type="Gene3D" id="2.30.22.10">
    <property type="entry name" value="Head domain of nucleotide exchange factor GrpE"/>
    <property type="match status" value="1"/>
</dbReference>
<comment type="function">
    <text evidence="3 4">Participates actively in the response to hyperosmotic and heat shock by preventing the aggregation of stress-denatured proteins, in association with DnaK and GrpE. It is the nucleotide exchange factor for DnaK and may function as a thermosensor. Unfolded proteins bind initially to DnaJ; upon interaction with the DnaJ-bound protein, DnaK hydrolyzes its bound ATP, resulting in the formation of a stable complex. GrpE releases ADP from DnaK; ATP binding to DnaK triggers the release of the substrate protein, thus completing the reaction cycle. Several rounds of ATP-dependent interactions between DnaJ, DnaK and GrpE are required for fully efficient folding.</text>
</comment>
<keyword evidence="2 3" id="KW-0143">Chaperone</keyword>
<evidence type="ECO:0000256" key="4">
    <source>
        <dbReference type="RuleBase" id="RU000639"/>
    </source>
</evidence>
<dbReference type="CDD" id="cd00446">
    <property type="entry name" value="GrpE"/>
    <property type="match status" value="1"/>
</dbReference>
<dbReference type="EMBL" id="VBAI01000158">
    <property type="protein sequence ID" value="TMJ09489.1"/>
    <property type="molecule type" value="Genomic_DNA"/>
</dbReference>
<dbReference type="InterPro" id="IPR009012">
    <property type="entry name" value="GrpE_head"/>
</dbReference>
<evidence type="ECO:0000256" key="6">
    <source>
        <dbReference type="SAM" id="MobiDB-lite"/>
    </source>
</evidence>
<dbReference type="HAMAP" id="MF_01151">
    <property type="entry name" value="GrpE"/>
    <property type="match status" value="1"/>
</dbReference>
<dbReference type="PANTHER" id="PTHR21237">
    <property type="entry name" value="GRPE PROTEIN"/>
    <property type="match status" value="1"/>
</dbReference>
<comment type="similarity">
    <text evidence="1 3 5">Belongs to the GrpE family.</text>
</comment>
<evidence type="ECO:0000256" key="1">
    <source>
        <dbReference type="ARBA" id="ARBA00009054"/>
    </source>
</evidence>
<keyword evidence="3" id="KW-0963">Cytoplasm</keyword>
<name>A0A537LN98_9BACT</name>
<dbReference type="GO" id="GO:0042803">
    <property type="term" value="F:protein homodimerization activity"/>
    <property type="evidence" value="ECO:0007669"/>
    <property type="project" value="InterPro"/>
</dbReference>
<accession>A0A537LN98</accession>
<comment type="subunit">
    <text evidence="3">Homodimer.</text>
</comment>
<dbReference type="AlphaFoldDB" id="A0A537LN98"/>
<feature type="region of interest" description="Disordered" evidence="6">
    <location>
        <begin position="1"/>
        <end position="27"/>
    </location>
</feature>
<comment type="caution">
    <text evidence="7">The sequence shown here is derived from an EMBL/GenBank/DDBJ whole genome shotgun (WGS) entry which is preliminary data.</text>
</comment>
<comment type="subcellular location">
    <subcellularLocation>
        <location evidence="3">Cytoplasm</location>
    </subcellularLocation>
</comment>
<dbReference type="GO" id="GO:0000774">
    <property type="term" value="F:adenyl-nucleotide exchange factor activity"/>
    <property type="evidence" value="ECO:0007669"/>
    <property type="project" value="InterPro"/>
</dbReference>
<dbReference type="Pfam" id="PF01025">
    <property type="entry name" value="GrpE"/>
    <property type="match status" value="1"/>
</dbReference>
<dbReference type="GO" id="GO:0051087">
    <property type="term" value="F:protein-folding chaperone binding"/>
    <property type="evidence" value="ECO:0007669"/>
    <property type="project" value="InterPro"/>
</dbReference>
<proteinExistence type="inferred from homology"/>